<keyword evidence="1" id="KW-1133">Transmembrane helix</keyword>
<dbReference type="GO" id="GO:1990281">
    <property type="term" value="C:efflux pump complex"/>
    <property type="evidence" value="ECO:0007669"/>
    <property type="project" value="TreeGrafter"/>
</dbReference>
<dbReference type="PANTHER" id="PTHR30469:SF15">
    <property type="entry name" value="HLYD FAMILY OF SECRETION PROTEINS"/>
    <property type="match status" value="1"/>
</dbReference>
<sequence>MNSVTQSEHKRAEVLRSLSLDPPPKDAVRPKGAPWRIYRPFGIFGMVVVLALGAILISPNGRQYIEALANVLKRSEPSPGETAEFHLGRTDKAAKRDTQTYEARATPVATEIAGSGHVVATRRTTVFSKYEGRIIGIAVDLGDQVEARQSLIELENVDARFALKRAIASRIRAHQSLSARRLEQTQARAALERSETLAAQGAIARRVLEESTLIARLAANAVAQAEQALGDAELSIRIAKEPVAELNVRAPFAGTVTHLGAHVGDTVLARADTARDNQSLLTITDMSSLVIDADVAEANVSLLRPGLRGEAVLDGFADRPFAVRVLRLAPTASADKGTITLRLSISDPPSGIRPHMAARVRIAITTDHTGVNAP</sequence>
<dbReference type="KEGG" id="hyl:LPB072_03875"/>
<organism evidence="3 6">
    <name type="scientific">Hydrogenophaga crassostreae</name>
    <dbReference type="NCBI Taxonomy" id="1763535"/>
    <lineage>
        <taxon>Bacteria</taxon>
        <taxon>Pseudomonadati</taxon>
        <taxon>Pseudomonadota</taxon>
        <taxon>Betaproteobacteria</taxon>
        <taxon>Burkholderiales</taxon>
        <taxon>Comamonadaceae</taxon>
        <taxon>Hydrogenophaga</taxon>
    </lineage>
</organism>
<dbReference type="Gene3D" id="1.10.287.470">
    <property type="entry name" value="Helix hairpin bin"/>
    <property type="match status" value="1"/>
</dbReference>
<dbReference type="InterPro" id="IPR058792">
    <property type="entry name" value="Beta-barrel_RND_2"/>
</dbReference>
<dbReference type="Proteomes" id="UP000185657">
    <property type="component" value="Unassembled WGS sequence"/>
</dbReference>
<keyword evidence="1" id="KW-0812">Transmembrane</keyword>
<dbReference type="AlphaFoldDB" id="A0A167HEG4"/>
<dbReference type="STRING" id="1763535.LPB072_03875"/>
<dbReference type="RefSeq" id="WP_066091848.1">
    <property type="nucleotide sequence ID" value="NZ_CP017476.1"/>
</dbReference>
<dbReference type="EMBL" id="LVWD01000026">
    <property type="protein sequence ID" value="OAD41064.1"/>
    <property type="molecule type" value="Genomic_DNA"/>
</dbReference>
<feature type="domain" description="CusB-like beta-barrel" evidence="2">
    <location>
        <begin position="291"/>
        <end position="363"/>
    </location>
</feature>
<feature type="transmembrane region" description="Helical" evidence="1">
    <location>
        <begin position="37"/>
        <end position="57"/>
    </location>
</feature>
<evidence type="ECO:0000313" key="4">
    <source>
        <dbReference type="EMBL" id="OAD41064.1"/>
    </source>
</evidence>
<reference evidence="4 5" key="1">
    <citation type="submission" date="2016-02" db="EMBL/GenBank/DDBJ databases">
        <title>Draft genome sequence of Hydrogenophaga sp. LPB0072.</title>
        <authorList>
            <person name="Shin S.-K."/>
            <person name="Yi H."/>
        </authorList>
    </citation>
    <scope>NUCLEOTIDE SEQUENCE [LARGE SCALE GENOMIC DNA]</scope>
    <source>
        <strain evidence="4 5">LPB0072</strain>
    </source>
</reference>
<dbReference type="Proteomes" id="UP000185680">
    <property type="component" value="Chromosome"/>
</dbReference>
<dbReference type="Gene3D" id="2.40.50.100">
    <property type="match status" value="1"/>
</dbReference>
<evidence type="ECO:0000313" key="3">
    <source>
        <dbReference type="EMBL" id="AOW12119.1"/>
    </source>
</evidence>
<gene>
    <name evidence="3" type="ORF">LPB072_03875</name>
    <name evidence="4" type="ORF">LPB72_14120</name>
</gene>
<dbReference type="GO" id="GO:0015562">
    <property type="term" value="F:efflux transmembrane transporter activity"/>
    <property type="evidence" value="ECO:0007669"/>
    <property type="project" value="TreeGrafter"/>
</dbReference>
<proteinExistence type="predicted"/>
<evidence type="ECO:0000313" key="6">
    <source>
        <dbReference type="Proteomes" id="UP000185680"/>
    </source>
</evidence>
<reference evidence="3 6" key="2">
    <citation type="submission" date="2016-10" db="EMBL/GenBank/DDBJ databases">
        <title>Hydorgenophaga sp. LPB0072 isolated from gastropod.</title>
        <authorList>
            <person name="Kim E."/>
            <person name="Yi H."/>
        </authorList>
    </citation>
    <scope>NUCLEOTIDE SEQUENCE [LARGE SCALE GENOMIC DNA]</scope>
    <source>
        <strain evidence="3 6">LPB0072</strain>
    </source>
</reference>
<protein>
    <recommendedName>
        <fullName evidence="2">CusB-like beta-barrel domain-containing protein</fullName>
    </recommendedName>
</protein>
<dbReference type="Pfam" id="PF25954">
    <property type="entry name" value="Beta-barrel_RND_2"/>
    <property type="match status" value="1"/>
</dbReference>
<dbReference type="PANTHER" id="PTHR30469">
    <property type="entry name" value="MULTIDRUG RESISTANCE PROTEIN MDTA"/>
    <property type="match status" value="1"/>
</dbReference>
<dbReference type="Gene3D" id="2.40.30.170">
    <property type="match status" value="1"/>
</dbReference>
<evidence type="ECO:0000259" key="2">
    <source>
        <dbReference type="Pfam" id="PF25954"/>
    </source>
</evidence>
<keyword evidence="1" id="KW-0472">Membrane</keyword>
<dbReference type="SUPFAM" id="SSF111369">
    <property type="entry name" value="HlyD-like secretion proteins"/>
    <property type="match status" value="1"/>
</dbReference>
<dbReference type="EMBL" id="CP017476">
    <property type="protein sequence ID" value="AOW12119.1"/>
    <property type="molecule type" value="Genomic_DNA"/>
</dbReference>
<evidence type="ECO:0000313" key="5">
    <source>
        <dbReference type="Proteomes" id="UP000185657"/>
    </source>
</evidence>
<keyword evidence="5" id="KW-1185">Reference proteome</keyword>
<name>A0A167HEG4_9BURK</name>
<evidence type="ECO:0000256" key="1">
    <source>
        <dbReference type="SAM" id="Phobius"/>
    </source>
</evidence>
<accession>A0A167HEG4</accession>